<accession>X0UFP3</accession>
<dbReference type="SUPFAM" id="SSF54991">
    <property type="entry name" value="Anticodon-binding domain of PheRS"/>
    <property type="match status" value="1"/>
</dbReference>
<feature type="domain" description="FDX-ACB" evidence="1">
    <location>
        <begin position="96"/>
        <end position="189"/>
    </location>
</feature>
<dbReference type="InterPro" id="IPR005121">
    <property type="entry name" value="Fdx_antiC-bd"/>
</dbReference>
<gene>
    <name evidence="2" type="ORF">S01H1_22166</name>
</gene>
<dbReference type="InterPro" id="IPR041616">
    <property type="entry name" value="PheRS_beta_core"/>
</dbReference>
<dbReference type="PROSITE" id="PS51447">
    <property type="entry name" value="FDX_ACB"/>
    <property type="match status" value="1"/>
</dbReference>
<dbReference type="InterPro" id="IPR045864">
    <property type="entry name" value="aa-tRNA-synth_II/BPL/LPL"/>
</dbReference>
<comment type="caution">
    <text evidence="2">The sequence shown here is derived from an EMBL/GenBank/DDBJ whole genome shotgun (WGS) entry which is preliminary data.</text>
</comment>
<dbReference type="SUPFAM" id="SSF55681">
    <property type="entry name" value="Class II aaRS and biotin synthetases"/>
    <property type="match status" value="1"/>
</dbReference>
<dbReference type="EMBL" id="BARS01012451">
    <property type="protein sequence ID" value="GAF99227.1"/>
    <property type="molecule type" value="Genomic_DNA"/>
</dbReference>
<dbReference type="SMART" id="SM00896">
    <property type="entry name" value="FDX-ACB"/>
    <property type="match status" value="1"/>
</dbReference>
<sequence length="196" mass="22512">GENEETDFFHLKGTLESLLSHLRHTPFSFKEEDHSFFEPEYSLALIVKEETVGFFGLLKKSLLQSSLQEDAVWGAELNLAALFEKQPQSFHYTPVVRFPSIIRDISFIADRNVSYHVIKDTVGKLSLPFLQEFGLCDRFSGASIPKDKVSLSFRLVYSHPQRTLLAKEIDTLQQKIINTLEEKFNFQLREGGKIDK</sequence>
<dbReference type="Pfam" id="PF03147">
    <property type="entry name" value="FDX-ACB"/>
    <property type="match status" value="1"/>
</dbReference>
<organism evidence="2">
    <name type="scientific">marine sediment metagenome</name>
    <dbReference type="NCBI Taxonomy" id="412755"/>
    <lineage>
        <taxon>unclassified sequences</taxon>
        <taxon>metagenomes</taxon>
        <taxon>ecological metagenomes</taxon>
    </lineage>
</organism>
<evidence type="ECO:0000313" key="2">
    <source>
        <dbReference type="EMBL" id="GAF99227.1"/>
    </source>
</evidence>
<feature type="non-terminal residue" evidence="2">
    <location>
        <position position="1"/>
    </location>
</feature>
<dbReference type="Gene3D" id="3.30.930.10">
    <property type="entry name" value="Bira Bifunctional Protein, Domain 2"/>
    <property type="match status" value="1"/>
</dbReference>
<dbReference type="AlphaFoldDB" id="X0UFP3"/>
<dbReference type="Pfam" id="PF17759">
    <property type="entry name" value="tRNA_synthFbeta"/>
    <property type="match status" value="1"/>
</dbReference>
<dbReference type="InterPro" id="IPR036690">
    <property type="entry name" value="Fdx_antiC-bd_sf"/>
</dbReference>
<name>X0UFP3_9ZZZZ</name>
<proteinExistence type="predicted"/>
<dbReference type="Gene3D" id="3.30.70.380">
    <property type="entry name" value="Ferrodoxin-fold anticodon-binding domain"/>
    <property type="match status" value="1"/>
</dbReference>
<protein>
    <recommendedName>
        <fullName evidence="1">FDX-ACB domain-containing protein</fullName>
    </recommendedName>
</protein>
<evidence type="ECO:0000259" key="1">
    <source>
        <dbReference type="PROSITE" id="PS51447"/>
    </source>
</evidence>
<reference evidence="2" key="1">
    <citation type="journal article" date="2014" name="Front. Microbiol.">
        <title>High frequency of phylogenetically diverse reductive dehalogenase-homologous genes in deep subseafloor sedimentary metagenomes.</title>
        <authorList>
            <person name="Kawai M."/>
            <person name="Futagami T."/>
            <person name="Toyoda A."/>
            <person name="Takaki Y."/>
            <person name="Nishi S."/>
            <person name="Hori S."/>
            <person name="Arai W."/>
            <person name="Tsubouchi T."/>
            <person name="Morono Y."/>
            <person name="Uchiyama I."/>
            <person name="Ito T."/>
            <person name="Fujiyama A."/>
            <person name="Inagaki F."/>
            <person name="Takami H."/>
        </authorList>
    </citation>
    <scope>NUCLEOTIDE SEQUENCE</scope>
    <source>
        <strain evidence="2">Expedition CK06-06</strain>
    </source>
</reference>